<sequence length="277" mass="31910">MSHQVICFDVNQFKEHESEPVHRLTLPSYALVEYTQAFKECVLKNRQLLLEHNLQEVVVKTTIVNWFYDLHERFHYGVDSFLHITARKIAFAGTMSPQVEAHFITPYVDIEEVILDDTEVVSLSRNTQYLPFVLSLIKELESKTERYEELSELYWKLEEVKEPLKNLDEACINKLSLDADSALTKVIEESNQLDAQVQAFELEIEQLLQRIIYKAFNVGFGDFISYTESDKGTVTTLRFEGCYYHGGRICFRGAGITKTGKVGKRDASFYLSLVTAP</sequence>
<gene>
    <name evidence="2" type="ORF">D0907_11960</name>
</gene>
<dbReference type="RefSeq" id="WP_118844544.1">
    <property type="nucleotide sequence ID" value="NZ_CP032090.1"/>
</dbReference>
<reference evidence="2 3" key="1">
    <citation type="submission" date="2018-08" db="EMBL/GenBank/DDBJ databases">
        <title>Draft genome sequence of Pseudoalteromonas donghaensis HJ51.</title>
        <authorList>
            <person name="Oh J."/>
            <person name="Roh D."/>
        </authorList>
    </citation>
    <scope>NUCLEOTIDE SEQUENCE [LARGE SCALE GENOMIC DNA]</scope>
    <source>
        <strain evidence="2 3">HJ51</strain>
    </source>
</reference>
<dbReference type="KEGG" id="pdj:D0907_11960"/>
<dbReference type="Proteomes" id="UP000264605">
    <property type="component" value="Chromosome"/>
</dbReference>
<dbReference type="EMBL" id="CP032090">
    <property type="protein sequence ID" value="AXV65933.1"/>
    <property type="molecule type" value="Genomic_DNA"/>
</dbReference>
<organism evidence="2 3">
    <name type="scientific">Pseudoalteromonas lipolytica</name>
    <dbReference type="NCBI Taxonomy" id="570156"/>
    <lineage>
        <taxon>Bacteria</taxon>
        <taxon>Pseudomonadati</taxon>
        <taxon>Pseudomonadota</taxon>
        <taxon>Gammaproteobacteria</taxon>
        <taxon>Alteromonadales</taxon>
        <taxon>Pseudoalteromonadaceae</taxon>
        <taxon>Pseudoalteromonas</taxon>
    </lineage>
</organism>
<dbReference type="AlphaFoldDB" id="A0AAD0WCY4"/>
<keyword evidence="1" id="KW-0175">Coiled coil</keyword>
<evidence type="ECO:0000256" key="1">
    <source>
        <dbReference type="SAM" id="Coils"/>
    </source>
</evidence>
<accession>A0AAD0WCY4</accession>
<protein>
    <submittedName>
        <fullName evidence="2">Uncharacterized protein</fullName>
    </submittedName>
</protein>
<dbReference type="GeneID" id="99506181"/>
<evidence type="ECO:0000313" key="2">
    <source>
        <dbReference type="EMBL" id="AXV65933.1"/>
    </source>
</evidence>
<name>A0AAD0WCY4_9GAMM</name>
<evidence type="ECO:0000313" key="3">
    <source>
        <dbReference type="Proteomes" id="UP000264605"/>
    </source>
</evidence>
<feature type="coiled-coil region" evidence="1">
    <location>
        <begin position="133"/>
        <end position="160"/>
    </location>
</feature>
<proteinExistence type="predicted"/>